<dbReference type="HOGENOM" id="CLU_132113_0_0_6"/>
<dbReference type="InterPro" id="IPR036937">
    <property type="entry name" value="Adhesion_dom_fimbrial_sf"/>
</dbReference>
<dbReference type="InterPro" id="IPR050263">
    <property type="entry name" value="Bact_Fimbrial_Adh_Pro"/>
</dbReference>
<sequence length="173" mass="17649">MFFNKKAIATLFATSMVGITMNASAAPAAEVTLQGIITNTTCDVTVNGGRATLNIGVFRASDFAAANTQQGSVPLNVTLSNCTADETGNLLIQGVTSTANNDKNLFVNVDSDTVGFMIKNANDVQLAANAPTSLAATEAAPTNYSFQVGMGSTTTVPAAGAYSAPVVVAYIVN</sequence>
<keyword evidence="3" id="KW-1185">Reference proteome</keyword>
<dbReference type="KEGG" id="sfo:Z042_20565"/>
<feature type="chain" id="PRO_5004792038" evidence="1">
    <location>
        <begin position="26"/>
        <end position="173"/>
    </location>
</feature>
<dbReference type="STRING" id="1441930.Z042_20565"/>
<dbReference type="AlphaFoldDB" id="W0LHE1"/>
<dbReference type="GO" id="GO:0043709">
    <property type="term" value="P:cell adhesion involved in single-species biofilm formation"/>
    <property type="evidence" value="ECO:0007669"/>
    <property type="project" value="TreeGrafter"/>
</dbReference>
<evidence type="ECO:0000313" key="2">
    <source>
        <dbReference type="EMBL" id="AHG21732.1"/>
    </source>
</evidence>
<dbReference type="RefSeq" id="WP_024911667.1">
    <property type="nucleotide sequence ID" value="NZ_CP007044.2"/>
</dbReference>
<organism evidence="2 3">
    <name type="scientific">Chania multitudinisentens RB-25</name>
    <dbReference type="NCBI Taxonomy" id="1441930"/>
    <lineage>
        <taxon>Bacteria</taxon>
        <taxon>Pseudomonadati</taxon>
        <taxon>Pseudomonadota</taxon>
        <taxon>Gammaproteobacteria</taxon>
        <taxon>Enterobacterales</taxon>
        <taxon>Yersiniaceae</taxon>
        <taxon>Chania</taxon>
    </lineage>
</organism>
<feature type="signal peptide" evidence="1">
    <location>
        <begin position="1"/>
        <end position="25"/>
    </location>
</feature>
<name>W0LHE1_9GAMM</name>
<reference evidence="2 3" key="2">
    <citation type="submission" date="2015-03" db="EMBL/GenBank/DDBJ databases">
        <authorList>
            <person name="Chan K.-G."/>
        </authorList>
    </citation>
    <scope>NUCLEOTIDE SEQUENCE [LARGE SCALE GENOMIC DNA]</scope>
    <source>
        <strain evidence="2 3">RB-25</strain>
    </source>
</reference>
<dbReference type="GO" id="GO:0009289">
    <property type="term" value="C:pilus"/>
    <property type="evidence" value="ECO:0007669"/>
    <property type="project" value="InterPro"/>
</dbReference>
<gene>
    <name evidence="2" type="ORF">Z042_20565</name>
</gene>
<reference evidence="2 3" key="1">
    <citation type="submission" date="2014-01" db="EMBL/GenBank/DDBJ databases">
        <title>Isolation of Serratia multitudinisentens RB-25 from Ex-Landfill site.</title>
        <authorList>
            <person name="Robson E.H.J."/>
        </authorList>
    </citation>
    <scope>NUCLEOTIDE SEQUENCE [LARGE SCALE GENOMIC DNA]</scope>
    <source>
        <strain evidence="2 3">RB-25</strain>
    </source>
</reference>
<dbReference type="SUPFAM" id="SSF49401">
    <property type="entry name" value="Bacterial adhesins"/>
    <property type="match status" value="1"/>
</dbReference>
<dbReference type="Gene3D" id="2.60.40.1090">
    <property type="entry name" value="Fimbrial-type adhesion domain"/>
    <property type="match status" value="1"/>
</dbReference>
<dbReference type="PANTHER" id="PTHR33420">
    <property type="entry name" value="FIMBRIAL SUBUNIT ELFA-RELATED"/>
    <property type="match status" value="1"/>
</dbReference>
<dbReference type="EMBL" id="CP007044">
    <property type="protein sequence ID" value="AHG21732.1"/>
    <property type="molecule type" value="Genomic_DNA"/>
</dbReference>
<keyword evidence="1" id="KW-0732">Signal</keyword>
<accession>W0LHE1</accession>
<dbReference type="Proteomes" id="UP000019030">
    <property type="component" value="Chromosome"/>
</dbReference>
<dbReference type="InterPro" id="IPR008966">
    <property type="entry name" value="Adhesion_dom_sf"/>
</dbReference>
<dbReference type="PATRIC" id="fig|1441930.4.peg.4059"/>
<evidence type="ECO:0000313" key="3">
    <source>
        <dbReference type="Proteomes" id="UP000019030"/>
    </source>
</evidence>
<dbReference type="PANTHER" id="PTHR33420:SF5">
    <property type="entry name" value="FIMBRIAL SUBUNIT"/>
    <property type="match status" value="1"/>
</dbReference>
<dbReference type="eggNOG" id="ENOG5032E33">
    <property type="taxonomic scope" value="Bacteria"/>
</dbReference>
<evidence type="ECO:0000256" key="1">
    <source>
        <dbReference type="SAM" id="SignalP"/>
    </source>
</evidence>
<proteinExistence type="predicted"/>
<dbReference type="OrthoDB" id="6504541at2"/>
<protein>
    <submittedName>
        <fullName evidence="2">Fimbrial protein</fullName>
    </submittedName>
</protein>